<protein>
    <submittedName>
        <fullName evidence="1">TIGR02281 family clan AA aspartic protease</fullName>
    </submittedName>
</protein>
<evidence type="ECO:0000313" key="2">
    <source>
        <dbReference type="Proteomes" id="UP000234845"/>
    </source>
</evidence>
<keyword evidence="2" id="KW-1185">Reference proteome</keyword>
<dbReference type="InterPro" id="IPR011969">
    <property type="entry name" value="Clan_AA_Asp_peptidase_C"/>
</dbReference>
<dbReference type="Gene3D" id="2.40.70.10">
    <property type="entry name" value="Acid Proteases"/>
    <property type="match status" value="1"/>
</dbReference>
<dbReference type="Pfam" id="PF13975">
    <property type="entry name" value="gag-asp_proteas"/>
    <property type="match status" value="1"/>
</dbReference>
<gene>
    <name evidence="1" type="ORF">CWI75_13340</name>
</gene>
<comment type="caution">
    <text evidence="1">The sequence shown here is derived from an EMBL/GenBank/DDBJ whole genome shotgun (WGS) entry which is preliminary data.</text>
</comment>
<evidence type="ECO:0000313" key="1">
    <source>
        <dbReference type="EMBL" id="PLW81736.1"/>
    </source>
</evidence>
<accession>A0A2N5Y018</accession>
<sequence length="203" mass="21744">MLLAQAVGVQAASVTVEALLPNTVVLKINGTRKTLRAGDSYEGVKLISADATVALLEINGERRQLGLHRNITTSYQAPEQRRLDIPRNERMQYITTALINGNSVQVIVDTGANVVAINSGQAAAMGINYKETGSPSKLETASSLVDAWTVNLASVEVGGIRVENVRASIIEGGYPSTPLLGMTYLQHVELRESNGVLSLSRSW</sequence>
<dbReference type="AlphaFoldDB" id="A0A2N5Y018"/>
<dbReference type="InterPro" id="IPR034122">
    <property type="entry name" value="Retropepsin-like_bacterial"/>
</dbReference>
<dbReference type="InterPro" id="IPR021109">
    <property type="entry name" value="Peptidase_aspartic_dom_sf"/>
</dbReference>
<dbReference type="CDD" id="cd05483">
    <property type="entry name" value="retropepsin_like_bacteria"/>
    <property type="match status" value="1"/>
</dbReference>
<reference evidence="2" key="1">
    <citation type="submission" date="2017-11" db="EMBL/GenBank/DDBJ databases">
        <title>The draft genome sequence of Chromatocurvus sp. F02.</title>
        <authorList>
            <person name="Du Z.-J."/>
            <person name="Chang Y.-Q."/>
        </authorList>
    </citation>
    <scope>NUCLEOTIDE SEQUENCE [LARGE SCALE GENOMIC DNA]</scope>
    <source>
        <strain evidence="2">F02</strain>
    </source>
</reference>
<dbReference type="Proteomes" id="UP000234845">
    <property type="component" value="Unassembled WGS sequence"/>
</dbReference>
<dbReference type="NCBIfam" id="TIGR02281">
    <property type="entry name" value="clan_AA_DTGA"/>
    <property type="match status" value="1"/>
</dbReference>
<keyword evidence="1" id="KW-0378">Hydrolase</keyword>
<name>A0A2N5Y018_9GAMM</name>
<dbReference type="EMBL" id="PKLZ01000010">
    <property type="protein sequence ID" value="PLW81736.1"/>
    <property type="molecule type" value="Genomic_DNA"/>
</dbReference>
<dbReference type="SUPFAM" id="SSF50630">
    <property type="entry name" value="Acid proteases"/>
    <property type="match status" value="1"/>
</dbReference>
<dbReference type="InterPro" id="IPR001969">
    <property type="entry name" value="Aspartic_peptidase_AS"/>
</dbReference>
<proteinExistence type="predicted"/>
<dbReference type="GO" id="GO:0006508">
    <property type="term" value="P:proteolysis"/>
    <property type="evidence" value="ECO:0007669"/>
    <property type="project" value="UniProtKB-KW"/>
</dbReference>
<dbReference type="PROSITE" id="PS00141">
    <property type="entry name" value="ASP_PROTEASE"/>
    <property type="match status" value="1"/>
</dbReference>
<dbReference type="GO" id="GO:0004190">
    <property type="term" value="F:aspartic-type endopeptidase activity"/>
    <property type="evidence" value="ECO:0007669"/>
    <property type="project" value="InterPro"/>
</dbReference>
<organism evidence="1 2">
    <name type="scientific">Kineobactrum sediminis</name>
    <dbReference type="NCBI Taxonomy" id="1905677"/>
    <lineage>
        <taxon>Bacteria</taxon>
        <taxon>Pseudomonadati</taxon>
        <taxon>Pseudomonadota</taxon>
        <taxon>Gammaproteobacteria</taxon>
        <taxon>Cellvibrionales</taxon>
        <taxon>Halieaceae</taxon>
        <taxon>Kineobactrum</taxon>
    </lineage>
</organism>
<keyword evidence="1" id="KW-0645">Protease</keyword>